<accession>A0AAE0MZZ0</accession>
<feature type="region of interest" description="Disordered" evidence="16">
    <location>
        <begin position="42"/>
        <end position="122"/>
    </location>
</feature>
<evidence type="ECO:0000313" key="20">
    <source>
        <dbReference type="Proteomes" id="UP001287356"/>
    </source>
</evidence>
<evidence type="ECO:0000259" key="17">
    <source>
        <dbReference type="Pfam" id="PF00133"/>
    </source>
</evidence>
<dbReference type="CDD" id="cd07962">
    <property type="entry name" value="Anticodon_Ia_Val"/>
    <property type="match status" value="1"/>
</dbReference>
<evidence type="ECO:0000256" key="14">
    <source>
        <dbReference type="RuleBase" id="RU363035"/>
    </source>
</evidence>
<feature type="compositionally biased region" description="Low complexity" evidence="16">
    <location>
        <begin position="42"/>
        <end position="62"/>
    </location>
</feature>
<feature type="coiled-coil region" evidence="15">
    <location>
        <begin position="1060"/>
        <end position="1087"/>
    </location>
</feature>
<keyword evidence="7 14" id="KW-0547">Nucleotide-binding</keyword>
<dbReference type="GO" id="GO:0004832">
    <property type="term" value="F:valine-tRNA ligase activity"/>
    <property type="evidence" value="ECO:0007669"/>
    <property type="project" value="UniProtKB-EC"/>
</dbReference>
<dbReference type="PANTHER" id="PTHR11946:SF109">
    <property type="entry name" value="VALINE--TRNA LIGASE"/>
    <property type="match status" value="1"/>
</dbReference>
<gene>
    <name evidence="19" type="ORF">B0T24DRAFT_583739</name>
</gene>
<evidence type="ECO:0000256" key="2">
    <source>
        <dbReference type="ARBA" id="ARBA00004496"/>
    </source>
</evidence>
<evidence type="ECO:0000256" key="15">
    <source>
        <dbReference type="SAM" id="Coils"/>
    </source>
</evidence>
<dbReference type="EMBL" id="JAULSN010000009">
    <property type="protein sequence ID" value="KAK3365083.1"/>
    <property type="molecule type" value="Genomic_DNA"/>
</dbReference>
<sequence>MPISLWRLARLRREILLKAPSAFALPSPRHYSLQNSVKMAANTPNAPAPASAPAAPDAPDASVSKKIDQKRADKAAKFAAKQAKTQQQKPASQPAPKAPKTQAPELPPFVNDTPPGEKKALRSFDDPHFQAYNPKAVEAAWYQWWEKSGFFRPETSGSSEIGTFVIPLPPPNVTGALHCGHALANSLQDTLIRWYRMRGFKTVWVPGCDHAGISTQSVVEKMLWKREKKTRIDLGRENFTKLVWDWKDDYHKRINNAQRLMGGSMDWTREAFTMDETFTAATKENFCRLYEEGLIYRSDRLVNWCTHLNTALSGLEVDNKNINGRTMLDVPGYDKKVEFGVLTYFKYPIEGEDQTIEVATTRPETMLGDSGIAVNPEDPRYTHLVGKFARHPFTDRLLKIVADTYVDKEFGTGAVKLTPAHDFNDYQLGQRHGLEFINILNDNGTLNENAGPRFQGQRRFDARYTVVEELTKLGLFVKKEPHAMTIPLCNKSNDVIEPYMKAQWWVRMQGMADEALRVVEEGQIKIAPESALKSYQRWLSNINDWCISRQLWWGHRIPAYRVIFEDGDNPQNDEGPWIIAKSTGEALYKAEARFGPRKFHLEQDPDCLDTWFSSGLWPMGVMGWPNTESSDYKDFFPTSLLETGWDILFFWVSRMIMLSLKLTGKVPFNEVYCHSLIRDSDGRKMSKSLGNVIDPLDIINGIELQDLHAKLLVGNLKEDEVKKATKYQQTAFPSGIPECGADALRFTLLSYTTGGGDISFDIKVMHAYRRFCNKVWQASKYVLGKLPQDFVPLDKLDTAALSVPERWILHRMNSAVKGVNEALEAREFSRSTKLAYQFFYDELCDVFIENSKSILSDGTPAEQQSVQQTLYRTLDVALRLLHPFLPFITEELWQRLPRGKDDSKPSVMLALYPTHDAELEFVSDAEVYELGLQCAGGLRSLASDYNIRSNGRAFIKIGTADGLAKVSAQLPAIKTLCGKGIAEVNLLGPDADEASKPSGCAVYVVSADIAVLLQVSGQITDIDAEIKKITTKLQKTNIAIKKQQELLTGEGVEKVSDAVLTAERKKLADSKSAKENYEKTLEEFSKLKVGADSKA</sequence>
<dbReference type="HAMAP" id="MF_02004">
    <property type="entry name" value="Val_tRNA_synth_type1"/>
    <property type="match status" value="1"/>
</dbReference>
<evidence type="ECO:0000256" key="5">
    <source>
        <dbReference type="ARBA" id="ARBA00022490"/>
    </source>
</evidence>
<evidence type="ECO:0000256" key="8">
    <source>
        <dbReference type="ARBA" id="ARBA00022840"/>
    </source>
</evidence>
<dbReference type="InterPro" id="IPR001412">
    <property type="entry name" value="aa-tRNA-synth_I_CS"/>
</dbReference>
<comment type="subcellular location">
    <subcellularLocation>
        <location evidence="2">Cytoplasm</location>
    </subcellularLocation>
    <subcellularLocation>
        <location evidence="1">Mitochondrion</location>
    </subcellularLocation>
</comment>
<evidence type="ECO:0000256" key="7">
    <source>
        <dbReference type="ARBA" id="ARBA00022741"/>
    </source>
</evidence>
<dbReference type="InterPro" id="IPR033705">
    <property type="entry name" value="Anticodon_Ia_Val"/>
</dbReference>
<evidence type="ECO:0000256" key="10">
    <source>
        <dbReference type="ARBA" id="ARBA00023146"/>
    </source>
</evidence>
<evidence type="ECO:0000256" key="16">
    <source>
        <dbReference type="SAM" id="MobiDB-lite"/>
    </source>
</evidence>
<feature type="domain" description="Methionyl/Valyl/Leucyl/Isoleucyl-tRNA synthetase anticodon-binding" evidence="18">
    <location>
        <begin position="805"/>
        <end position="952"/>
    </location>
</feature>
<keyword evidence="20" id="KW-1185">Reference proteome</keyword>
<dbReference type="Gene3D" id="1.10.730.10">
    <property type="entry name" value="Isoleucyl-tRNA Synthetase, Domain 1"/>
    <property type="match status" value="1"/>
</dbReference>
<dbReference type="PRINTS" id="PR00986">
    <property type="entry name" value="TRNASYNTHVAL"/>
</dbReference>
<evidence type="ECO:0000256" key="1">
    <source>
        <dbReference type="ARBA" id="ARBA00004173"/>
    </source>
</evidence>
<evidence type="ECO:0000256" key="6">
    <source>
        <dbReference type="ARBA" id="ARBA00022598"/>
    </source>
</evidence>
<evidence type="ECO:0000256" key="13">
    <source>
        <dbReference type="ARBA" id="ARBA00047552"/>
    </source>
</evidence>
<dbReference type="SUPFAM" id="SSF47323">
    <property type="entry name" value="Anticodon-binding domain of a subclass of class I aminoacyl-tRNA synthetases"/>
    <property type="match status" value="1"/>
</dbReference>
<dbReference type="InterPro" id="IPR002303">
    <property type="entry name" value="Valyl-tRNA_ligase"/>
</dbReference>
<reference evidence="19" key="2">
    <citation type="submission" date="2023-06" db="EMBL/GenBank/DDBJ databases">
        <authorList>
            <consortium name="Lawrence Berkeley National Laboratory"/>
            <person name="Haridas S."/>
            <person name="Hensen N."/>
            <person name="Bonometti L."/>
            <person name="Westerberg I."/>
            <person name="Brannstrom I.O."/>
            <person name="Guillou S."/>
            <person name="Cros-Aarteil S."/>
            <person name="Calhoun S."/>
            <person name="Kuo A."/>
            <person name="Mondo S."/>
            <person name="Pangilinan J."/>
            <person name="Riley R."/>
            <person name="Labutti K."/>
            <person name="Andreopoulos B."/>
            <person name="Lipzen A."/>
            <person name="Chen C."/>
            <person name="Yanf M."/>
            <person name="Daum C."/>
            <person name="Ng V."/>
            <person name="Clum A."/>
            <person name="Steindorff A."/>
            <person name="Ohm R."/>
            <person name="Martin F."/>
            <person name="Silar P."/>
            <person name="Natvig D."/>
            <person name="Lalanne C."/>
            <person name="Gautier V."/>
            <person name="Ament-Velasquez S.L."/>
            <person name="Kruys A."/>
            <person name="Hutchinson M.I."/>
            <person name="Powell A.J."/>
            <person name="Barry K."/>
            <person name="Miller A.N."/>
            <person name="Grigoriev I.V."/>
            <person name="Debuchy R."/>
            <person name="Gladieux P."/>
            <person name="Thoren M.H."/>
            <person name="Johannesson H."/>
        </authorList>
    </citation>
    <scope>NUCLEOTIDE SEQUENCE</scope>
    <source>
        <strain evidence="19">CBS 958.72</strain>
    </source>
</reference>
<dbReference type="FunFam" id="3.40.50.620:FF:000078">
    <property type="entry name" value="Valine--tRNA ligase, mitochondrial"/>
    <property type="match status" value="1"/>
</dbReference>
<feature type="compositionally biased region" description="Basic and acidic residues" evidence="16">
    <location>
        <begin position="63"/>
        <end position="76"/>
    </location>
</feature>
<dbReference type="FunFam" id="3.90.740.10:FF:000005">
    <property type="entry name" value="Valine--tRNA ligase, mitochondrial"/>
    <property type="match status" value="1"/>
</dbReference>
<dbReference type="Gene3D" id="3.90.740.10">
    <property type="entry name" value="Valyl/Leucyl/Isoleucyl-tRNA synthetase, editing domain"/>
    <property type="match status" value="2"/>
</dbReference>
<evidence type="ECO:0000256" key="12">
    <source>
        <dbReference type="ARBA" id="ARBA00040837"/>
    </source>
</evidence>
<dbReference type="SUPFAM" id="SSF52374">
    <property type="entry name" value="Nucleotidylyl transferase"/>
    <property type="match status" value="1"/>
</dbReference>
<comment type="similarity">
    <text evidence="3 14">Belongs to the class-I aminoacyl-tRNA synthetase family.</text>
</comment>
<name>A0AAE0MZZ0_9PEZI</name>
<dbReference type="InterPro" id="IPR009080">
    <property type="entry name" value="tRNAsynth_Ia_anticodon-bd"/>
</dbReference>
<keyword evidence="15" id="KW-0175">Coiled coil</keyword>
<dbReference type="GO" id="GO:0005829">
    <property type="term" value="C:cytosol"/>
    <property type="evidence" value="ECO:0007669"/>
    <property type="project" value="TreeGrafter"/>
</dbReference>
<organism evidence="19 20">
    <name type="scientific">Lasiosphaeria ovina</name>
    <dbReference type="NCBI Taxonomy" id="92902"/>
    <lineage>
        <taxon>Eukaryota</taxon>
        <taxon>Fungi</taxon>
        <taxon>Dikarya</taxon>
        <taxon>Ascomycota</taxon>
        <taxon>Pezizomycotina</taxon>
        <taxon>Sordariomycetes</taxon>
        <taxon>Sordariomycetidae</taxon>
        <taxon>Sordariales</taxon>
        <taxon>Lasiosphaeriaceae</taxon>
        <taxon>Lasiosphaeria</taxon>
    </lineage>
</organism>
<evidence type="ECO:0000256" key="9">
    <source>
        <dbReference type="ARBA" id="ARBA00022917"/>
    </source>
</evidence>
<dbReference type="SUPFAM" id="SSF50677">
    <property type="entry name" value="ValRS/IleRS/LeuRS editing domain"/>
    <property type="match status" value="1"/>
</dbReference>
<evidence type="ECO:0000256" key="3">
    <source>
        <dbReference type="ARBA" id="ARBA00005594"/>
    </source>
</evidence>
<keyword evidence="5" id="KW-0963">Cytoplasm</keyword>
<dbReference type="NCBIfam" id="NF004349">
    <property type="entry name" value="PRK05729.1"/>
    <property type="match status" value="1"/>
</dbReference>
<dbReference type="GO" id="GO:0006438">
    <property type="term" value="P:valyl-tRNA aminoacylation"/>
    <property type="evidence" value="ECO:0007669"/>
    <property type="project" value="InterPro"/>
</dbReference>
<dbReference type="Gene3D" id="3.40.50.620">
    <property type="entry name" value="HUPs"/>
    <property type="match status" value="2"/>
</dbReference>
<keyword evidence="6 14" id="KW-0436">Ligase</keyword>
<dbReference type="Proteomes" id="UP001287356">
    <property type="component" value="Unassembled WGS sequence"/>
</dbReference>
<dbReference type="GO" id="GO:0002161">
    <property type="term" value="F:aminoacyl-tRNA deacylase activity"/>
    <property type="evidence" value="ECO:0007669"/>
    <property type="project" value="InterPro"/>
</dbReference>
<dbReference type="PANTHER" id="PTHR11946">
    <property type="entry name" value="VALYL-TRNA SYNTHETASES"/>
    <property type="match status" value="1"/>
</dbReference>
<dbReference type="Pfam" id="PF08264">
    <property type="entry name" value="Anticodon_1"/>
    <property type="match status" value="1"/>
</dbReference>
<dbReference type="PROSITE" id="PS00178">
    <property type="entry name" value="AA_TRNA_LIGASE_I"/>
    <property type="match status" value="1"/>
</dbReference>
<keyword evidence="10 14" id="KW-0030">Aminoacyl-tRNA synthetase</keyword>
<evidence type="ECO:0000256" key="11">
    <source>
        <dbReference type="ARBA" id="ARBA00029936"/>
    </source>
</evidence>
<dbReference type="GO" id="GO:0005524">
    <property type="term" value="F:ATP binding"/>
    <property type="evidence" value="ECO:0007669"/>
    <property type="project" value="UniProtKB-KW"/>
</dbReference>
<dbReference type="GO" id="GO:0005739">
    <property type="term" value="C:mitochondrion"/>
    <property type="evidence" value="ECO:0007669"/>
    <property type="project" value="UniProtKB-SubCell"/>
</dbReference>
<reference evidence="19" key="1">
    <citation type="journal article" date="2023" name="Mol. Phylogenet. Evol.">
        <title>Genome-scale phylogeny and comparative genomics of the fungal order Sordariales.</title>
        <authorList>
            <person name="Hensen N."/>
            <person name="Bonometti L."/>
            <person name="Westerberg I."/>
            <person name="Brannstrom I.O."/>
            <person name="Guillou S."/>
            <person name="Cros-Aarteil S."/>
            <person name="Calhoun S."/>
            <person name="Haridas S."/>
            <person name="Kuo A."/>
            <person name="Mondo S."/>
            <person name="Pangilinan J."/>
            <person name="Riley R."/>
            <person name="LaButti K."/>
            <person name="Andreopoulos B."/>
            <person name="Lipzen A."/>
            <person name="Chen C."/>
            <person name="Yan M."/>
            <person name="Daum C."/>
            <person name="Ng V."/>
            <person name="Clum A."/>
            <person name="Steindorff A."/>
            <person name="Ohm R.A."/>
            <person name="Martin F."/>
            <person name="Silar P."/>
            <person name="Natvig D.O."/>
            <person name="Lalanne C."/>
            <person name="Gautier V."/>
            <person name="Ament-Velasquez S.L."/>
            <person name="Kruys A."/>
            <person name="Hutchinson M.I."/>
            <person name="Powell A.J."/>
            <person name="Barry K."/>
            <person name="Miller A.N."/>
            <person name="Grigoriev I.V."/>
            <person name="Debuchy R."/>
            <person name="Gladieux P."/>
            <person name="Hiltunen Thoren M."/>
            <person name="Johannesson H."/>
        </authorList>
    </citation>
    <scope>NUCLEOTIDE SEQUENCE</scope>
    <source>
        <strain evidence="19">CBS 958.72</strain>
    </source>
</reference>
<dbReference type="Pfam" id="PF00133">
    <property type="entry name" value="tRNA-synt_1"/>
    <property type="match status" value="1"/>
</dbReference>
<dbReference type="AlphaFoldDB" id="A0AAE0MZZ0"/>
<keyword evidence="8 14" id="KW-0067">ATP-binding</keyword>
<proteinExistence type="inferred from homology"/>
<evidence type="ECO:0000256" key="4">
    <source>
        <dbReference type="ARBA" id="ARBA00013169"/>
    </source>
</evidence>
<comment type="caution">
    <text evidence="19">The sequence shown here is derived from an EMBL/GenBank/DDBJ whole genome shotgun (WGS) entry which is preliminary data.</text>
</comment>
<dbReference type="EC" id="6.1.1.9" evidence="4"/>
<dbReference type="NCBIfam" id="TIGR00422">
    <property type="entry name" value="valS"/>
    <property type="match status" value="1"/>
</dbReference>
<dbReference type="FunFam" id="3.40.50.620:FF:000020">
    <property type="entry name" value="Valine--tRNA ligase, mitochondrial"/>
    <property type="match status" value="1"/>
</dbReference>
<keyword evidence="9 14" id="KW-0648">Protein biosynthesis</keyword>
<dbReference type="FunFam" id="1.10.730.10:FF:000009">
    <property type="entry name" value="Valine--tRNA ligase, mitochondrial"/>
    <property type="match status" value="1"/>
</dbReference>
<dbReference type="CDD" id="cd00817">
    <property type="entry name" value="ValRS_core"/>
    <property type="match status" value="1"/>
</dbReference>
<evidence type="ECO:0000259" key="18">
    <source>
        <dbReference type="Pfam" id="PF08264"/>
    </source>
</evidence>
<dbReference type="InterPro" id="IPR009008">
    <property type="entry name" value="Val/Leu/Ile-tRNA-synth_edit"/>
</dbReference>
<dbReference type="InterPro" id="IPR014729">
    <property type="entry name" value="Rossmann-like_a/b/a_fold"/>
</dbReference>
<protein>
    <recommendedName>
        <fullName evidence="12">Valine--tRNA ligase, mitochondrial</fullName>
        <ecNumber evidence="4">6.1.1.9</ecNumber>
    </recommendedName>
    <alternativeName>
        <fullName evidence="11">Valyl-tRNA synthetase</fullName>
    </alternativeName>
</protein>
<comment type="catalytic activity">
    <reaction evidence="13">
        <text>tRNA(Val) + L-valine + ATP = L-valyl-tRNA(Val) + AMP + diphosphate</text>
        <dbReference type="Rhea" id="RHEA:10704"/>
        <dbReference type="Rhea" id="RHEA-COMP:9672"/>
        <dbReference type="Rhea" id="RHEA-COMP:9708"/>
        <dbReference type="ChEBI" id="CHEBI:30616"/>
        <dbReference type="ChEBI" id="CHEBI:33019"/>
        <dbReference type="ChEBI" id="CHEBI:57762"/>
        <dbReference type="ChEBI" id="CHEBI:78442"/>
        <dbReference type="ChEBI" id="CHEBI:78537"/>
        <dbReference type="ChEBI" id="CHEBI:456215"/>
        <dbReference type="EC" id="6.1.1.9"/>
    </reaction>
</comment>
<dbReference type="InterPro" id="IPR002300">
    <property type="entry name" value="aa-tRNA-synth_Ia"/>
</dbReference>
<feature type="domain" description="Aminoacyl-tRNA synthetase class Ia" evidence="17">
    <location>
        <begin position="141"/>
        <end position="761"/>
    </location>
</feature>
<feature type="compositionally biased region" description="Low complexity" evidence="16">
    <location>
        <begin position="77"/>
        <end position="104"/>
    </location>
</feature>
<dbReference type="InterPro" id="IPR013155">
    <property type="entry name" value="M/V/L/I-tRNA-synth_anticd-bd"/>
</dbReference>
<evidence type="ECO:0000313" key="19">
    <source>
        <dbReference type="EMBL" id="KAK3365083.1"/>
    </source>
</evidence>